<keyword evidence="1" id="KW-0732">Signal</keyword>
<gene>
    <name evidence="2" type="ORF">CC78DRAFT_570008</name>
</gene>
<sequence length="156" mass="17113">MKFITVSTALFVAAVSGAPVENQIPPNIEVDLKVLPAFTPVIKGAPFVSTPGEEVKRDVADLSKRATLTVDIWIDANRAGRHEGLITDTQRCYNLGNGWNDEISSLSVPNGFGCIFYRDNGCSNNDYRLTVPGGNYIANLQTYNFNDIISSYLCYN</sequence>
<name>A0A9P4K3Q7_9PLEO</name>
<keyword evidence="3" id="KW-1185">Reference proteome</keyword>
<reference evidence="3" key="1">
    <citation type="journal article" date="2020" name="Stud. Mycol.">
        <title>101 Dothideomycetes genomes: A test case for predicting lifestyles and emergence of pathogens.</title>
        <authorList>
            <person name="Haridas S."/>
            <person name="Albert R."/>
            <person name="Binder M."/>
            <person name="Bloem J."/>
            <person name="LaButti K."/>
            <person name="Salamov A."/>
            <person name="Andreopoulos B."/>
            <person name="Baker S."/>
            <person name="Barry K."/>
            <person name="Bills G."/>
            <person name="Bluhm B."/>
            <person name="Cannon C."/>
            <person name="Castanera R."/>
            <person name="Culley D."/>
            <person name="Daum C."/>
            <person name="Ezra D."/>
            <person name="Gonzalez J."/>
            <person name="Henrissat B."/>
            <person name="Kuo A."/>
            <person name="Liang C."/>
            <person name="Lipzen A."/>
            <person name="Lutzoni F."/>
            <person name="Magnuson J."/>
            <person name="Mondo S."/>
            <person name="Nolan M."/>
            <person name="Ohm R."/>
            <person name="Pangilinan J."/>
            <person name="Park H.-J."/>
            <person name="Ramirez L."/>
            <person name="Alfaro M."/>
            <person name="Sun H."/>
            <person name="Tritt A."/>
            <person name="Yoshinaga Y."/>
            <person name="Zwiers L.-H."/>
            <person name="Turgeon B."/>
            <person name="Goodwin S."/>
            <person name="Spatafora J."/>
            <person name="Crous P."/>
            <person name="Grigoriev I."/>
        </authorList>
    </citation>
    <scope>NUCLEOTIDE SEQUENCE [LARGE SCALE GENOMIC DNA]</scope>
    <source>
        <strain evidence="3">CBS 304.66</strain>
    </source>
</reference>
<evidence type="ECO:0000313" key="3">
    <source>
        <dbReference type="Proteomes" id="UP000800093"/>
    </source>
</evidence>
<dbReference type="Proteomes" id="UP000800093">
    <property type="component" value="Unassembled WGS sequence"/>
</dbReference>
<comment type="caution">
    <text evidence="2">The sequence shown here is derived from an EMBL/GenBank/DDBJ whole genome shotgun (WGS) entry which is preliminary data.</text>
</comment>
<proteinExistence type="predicted"/>
<dbReference type="AlphaFoldDB" id="A0A9P4K3Q7"/>
<organism evidence="2 3">
    <name type="scientific">Lojkania enalia</name>
    <dbReference type="NCBI Taxonomy" id="147567"/>
    <lineage>
        <taxon>Eukaryota</taxon>
        <taxon>Fungi</taxon>
        <taxon>Dikarya</taxon>
        <taxon>Ascomycota</taxon>
        <taxon>Pezizomycotina</taxon>
        <taxon>Dothideomycetes</taxon>
        <taxon>Pleosporomycetidae</taxon>
        <taxon>Pleosporales</taxon>
        <taxon>Pleosporales incertae sedis</taxon>
        <taxon>Lojkania</taxon>
    </lineage>
</organism>
<dbReference type="EMBL" id="ML986645">
    <property type="protein sequence ID" value="KAF2262027.1"/>
    <property type="molecule type" value="Genomic_DNA"/>
</dbReference>
<dbReference type="OrthoDB" id="2910287at2759"/>
<feature type="chain" id="PRO_5040153794" evidence="1">
    <location>
        <begin position="18"/>
        <end position="156"/>
    </location>
</feature>
<protein>
    <submittedName>
        <fullName evidence="2">Uncharacterized protein</fullName>
    </submittedName>
</protein>
<evidence type="ECO:0000256" key="1">
    <source>
        <dbReference type="SAM" id="SignalP"/>
    </source>
</evidence>
<accession>A0A9P4K3Q7</accession>
<dbReference type="Gene3D" id="2.60.20.10">
    <property type="entry name" value="Crystallins"/>
    <property type="match status" value="1"/>
</dbReference>
<evidence type="ECO:0000313" key="2">
    <source>
        <dbReference type="EMBL" id="KAF2262027.1"/>
    </source>
</evidence>
<feature type="signal peptide" evidence="1">
    <location>
        <begin position="1"/>
        <end position="17"/>
    </location>
</feature>